<organism evidence="2 3">
    <name type="scientific">Bifidobacterium margollesii</name>
    <dbReference type="NCBI Taxonomy" id="2020964"/>
    <lineage>
        <taxon>Bacteria</taxon>
        <taxon>Bacillati</taxon>
        <taxon>Actinomycetota</taxon>
        <taxon>Actinomycetes</taxon>
        <taxon>Bifidobacteriales</taxon>
        <taxon>Bifidobacteriaceae</taxon>
        <taxon>Bifidobacterium</taxon>
    </lineage>
</organism>
<gene>
    <name evidence="2" type="ORF">Uis1B_1451</name>
</gene>
<dbReference type="CDD" id="cd16443">
    <property type="entry name" value="LplA"/>
    <property type="match status" value="1"/>
</dbReference>
<dbReference type="Pfam" id="PF21948">
    <property type="entry name" value="LplA-B_cat"/>
    <property type="match status" value="1"/>
</dbReference>
<evidence type="ECO:0000313" key="3">
    <source>
        <dbReference type="Proteomes" id="UP000235050"/>
    </source>
</evidence>
<dbReference type="AlphaFoldDB" id="A0A2N5J950"/>
<evidence type="ECO:0000313" key="2">
    <source>
        <dbReference type="EMBL" id="PLS30739.1"/>
    </source>
</evidence>
<keyword evidence="3" id="KW-1185">Reference proteome</keyword>
<dbReference type="PANTHER" id="PTHR43679">
    <property type="entry name" value="OCTANOYLTRANSFERASE LIPM-RELATED"/>
    <property type="match status" value="1"/>
</dbReference>
<dbReference type="InterPro" id="IPR050664">
    <property type="entry name" value="Octanoyltrans_LipM/LipL"/>
</dbReference>
<protein>
    <submittedName>
        <fullName evidence="2">Lipoate-protein ligase A</fullName>
    </submittedName>
</protein>
<feature type="domain" description="BPL/LPL catalytic" evidence="1">
    <location>
        <begin position="201"/>
        <end position="397"/>
    </location>
</feature>
<comment type="caution">
    <text evidence="2">The sequence shown here is derived from an EMBL/GenBank/DDBJ whole genome shotgun (WGS) entry which is preliminary data.</text>
</comment>
<name>A0A2N5J950_9BIFI</name>
<dbReference type="RefSeq" id="WP_243390310.1">
    <property type="nucleotide sequence ID" value="NZ_NMWU01000025.1"/>
</dbReference>
<dbReference type="InterPro" id="IPR004143">
    <property type="entry name" value="BPL_LPL_catalytic"/>
</dbReference>
<dbReference type="Gene3D" id="3.30.930.10">
    <property type="entry name" value="Bira Bifunctional Protein, Domain 2"/>
    <property type="match status" value="1"/>
</dbReference>
<dbReference type="SUPFAM" id="SSF55681">
    <property type="entry name" value="Class II aaRS and biotin synthetases"/>
    <property type="match status" value="1"/>
</dbReference>
<dbReference type="GO" id="GO:0016874">
    <property type="term" value="F:ligase activity"/>
    <property type="evidence" value="ECO:0007669"/>
    <property type="project" value="UniProtKB-KW"/>
</dbReference>
<dbReference type="InterPro" id="IPR045864">
    <property type="entry name" value="aa-tRNA-synth_II/BPL/LPL"/>
</dbReference>
<dbReference type="EMBL" id="NMWU01000025">
    <property type="protein sequence ID" value="PLS30739.1"/>
    <property type="molecule type" value="Genomic_DNA"/>
</dbReference>
<keyword evidence="2" id="KW-0436">Ligase</keyword>
<reference evidence="2 3" key="1">
    <citation type="submission" date="2017-07" db="EMBL/GenBank/DDBJ databases">
        <title>Bifidobacterium novel species.</title>
        <authorList>
            <person name="Lugli G.A."/>
            <person name="Milani C."/>
            <person name="Duranti S."/>
            <person name="Mangifesta M."/>
        </authorList>
    </citation>
    <scope>NUCLEOTIDE SEQUENCE [LARGE SCALE GENOMIC DNA]</scope>
    <source>
        <strain evidence="3">Uis1B</strain>
    </source>
</reference>
<dbReference type="Proteomes" id="UP000235050">
    <property type="component" value="Unassembled WGS sequence"/>
</dbReference>
<evidence type="ECO:0000259" key="1">
    <source>
        <dbReference type="PROSITE" id="PS51733"/>
    </source>
</evidence>
<dbReference type="PROSITE" id="PS51733">
    <property type="entry name" value="BPL_LPL_CATALYTIC"/>
    <property type="match status" value="1"/>
</dbReference>
<accession>A0A2N5J950</accession>
<proteinExistence type="predicted"/>
<sequence length="431" mass="45800">MGAVIGRGQCKTPRGKLVAVSVRLDGIGGEDIRIVEAHVDGDFLIDVRGSSDDPAAIAGAGTDGDANTGVAADDMTLIADLERTIERQSPPIDPDRFRADLITVLTDHPHAGLVGVSPDAIITATGRAIRDAGGDDATGTGVVTANQADSAVPDAPSLDGQGLFAERWHDLHPQIILDAEPYAPALQMALDQTIAEAVAAGSMPPTLRFWRWAGPAVVIGAYQSVRNEVDAQAAAVAGFDVVRRVTGGGAMFVRPDDTITYSLYVPASFVAGIPAEESYRLCDAWAFSALRSLGVPAVPQPLNDIAMPDGGKIGGAAQRRFPARRGSSGPGCVLHHVTMAYDIDAEQMVRMLRVSREKLSDKGVRSAKRRVEPIRMNTTLSRERFVEALRRHALADIAGARSAELSVDTIDRARALAAERFSNPAWTYRID</sequence>
<dbReference type="PANTHER" id="PTHR43679:SF2">
    <property type="entry name" value="OCTANOYL-[GCVH]:PROTEIN N-OCTANOYLTRANSFERASE"/>
    <property type="match status" value="1"/>
</dbReference>